<dbReference type="CDD" id="cd01335">
    <property type="entry name" value="Radical_SAM"/>
    <property type="match status" value="1"/>
</dbReference>
<proteinExistence type="inferred from homology"/>
<protein>
    <submittedName>
        <fullName evidence="12">Radical SAM protein</fullName>
    </submittedName>
</protein>
<dbReference type="PANTHER" id="PTHR43787">
    <property type="entry name" value="FEMO COFACTOR BIOSYNTHESIS PROTEIN NIFB-RELATED"/>
    <property type="match status" value="1"/>
</dbReference>
<name>A0A7C2BKQ9_9CREN</name>
<evidence type="ECO:0000256" key="5">
    <source>
        <dbReference type="ARBA" id="ARBA00022691"/>
    </source>
</evidence>
<dbReference type="GO" id="GO:0046872">
    <property type="term" value="F:metal ion binding"/>
    <property type="evidence" value="ECO:0007669"/>
    <property type="project" value="UniProtKB-KW"/>
</dbReference>
<evidence type="ECO:0000256" key="9">
    <source>
        <dbReference type="ARBA" id="ARBA00023231"/>
    </source>
</evidence>
<dbReference type="EMBL" id="DSJT01000023">
    <property type="protein sequence ID" value="HEF87475.1"/>
    <property type="molecule type" value="Genomic_DNA"/>
</dbReference>
<dbReference type="GO" id="GO:0051539">
    <property type="term" value="F:4 iron, 4 sulfur cluster binding"/>
    <property type="evidence" value="ECO:0007669"/>
    <property type="project" value="UniProtKB-KW"/>
</dbReference>
<evidence type="ECO:0000256" key="8">
    <source>
        <dbReference type="ARBA" id="ARBA00023014"/>
    </source>
</evidence>
<dbReference type="InterPro" id="IPR007197">
    <property type="entry name" value="rSAM"/>
</dbReference>
<evidence type="ECO:0000256" key="1">
    <source>
        <dbReference type="ARBA" id="ARBA00001966"/>
    </source>
</evidence>
<evidence type="ECO:0000259" key="11">
    <source>
        <dbReference type="Pfam" id="PF04055"/>
    </source>
</evidence>
<keyword evidence="9" id="KW-0535">Nitrogen fixation</keyword>
<sequence>MSGYNPLVLSEEVRKHVSRTTKEGEERKYYRFRGGKWYGGIATGDVVGCNLRCGFCWSWRFSHVYAGGWFESAESAFRKIFEIARRHNYEYVRLSGGEPTLSRNHLLQVIKLFSETRYTFILETNGLLIGYDPSYARDLAEFPNLVVRVSLKGACEKEFHALTGADPSFFRIQLKSLENLLASGFKPCREVYPAVMLSFSTPESYSLLKMELSKISEALTSCIDEEYVILYPHVVEIMKKRGLKPNISYTPEGVPDFMI</sequence>
<evidence type="ECO:0000313" key="12">
    <source>
        <dbReference type="EMBL" id="HEF87475.1"/>
    </source>
</evidence>
<feature type="domain" description="Radical SAM core" evidence="11">
    <location>
        <begin position="47"/>
        <end position="187"/>
    </location>
</feature>
<evidence type="ECO:0000256" key="3">
    <source>
        <dbReference type="ARBA" id="ARBA00006804"/>
    </source>
</evidence>
<keyword evidence="10" id="KW-0456">Lyase</keyword>
<evidence type="ECO:0000256" key="6">
    <source>
        <dbReference type="ARBA" id="ARBA00022723"/>
    </source>
</evidence>
<keyword evidence="5" id="KW-0949">S-adenosyl-L-methionine</keyword>
<dbReference type="SUPFAM" id="SSF102114">
    <property type="entry name" value="Radical SAM enzymes"/>
    <property type="match status" value="1"/>
</dbReference>
<evidence type="ECO:0000256" key="2">
    <source>
        <dbReference type="ARBA" id="ARBA00005155"/>
    </source>
</evidence>
<dbReference type="InterPro" id="IPR058240">
    <property type="entry name" value="rSAM_sf"/>
</dbReference>
<dbReference type="Pfam" id="PF04055">
    <property type="entry name" value="Radical_SAM"/>
    <property type="match status" value="1"/>
</dbReference>
<dbReference type="InterPro" id="IPR013785">
    <property type="entry name" value="Aldolase_TIM"/>
</dbReference>
<keyword evidence="7" id="KW-0408">Iron</keyword>
<comment type="similarity">
    <text evidence="3">Belongs to the radical SAM superfamily. NifB family.</text>
</comment>
<organism evidence="12">
    <name type="scientific">Thermosphaera aggregans</name>
    <dbReference type="NCBI Taxonomy" id="54254"/>
    <lineage>
        <taxon>Archaea</taxon>
        <taxon>Thermoproteota</taxon>
        <taxon>Thermoprotei</taxon>
        <taxon>Desulfurococcales</taxon>
        <taxon>Desulfurococcaceae</taxon>
        <taxon>Thermosphaera</taxon>
    </lineage>
</organism>
<keyword evidence="6" id="KW-0479">Metal-binding</keyword>
<evidence type="ECO:0000256" key="10">
    <source>
        <dbReference type="ARBA" id="ARBA00023239"/>
    </source>
</evidence>
<dbReference type="GO" id="GO:0016829">
    <property type="term" value="F:lyase activity"/>
    <property type="evidence" value="ECO:0007669"/>
    <property type="project" value="UniProtKB-KW"/>
</dbReference>
<dbReference type="SFLD" id="SFLDS00029">
    <property type="entry name" value="Radical_SAM"/>
    <property type="match status" value="1"/>
</dbReference>
<comment type="pathway">
    <text evidence="2">Cofactor biosynthesis; Fe-Mo cofactor biosynthesis.</text>
</comment>
<comment type="cofactor">
    <cofactor evidence="1">
        <name>[4Fe-4S] cluster</name>
        <dbReference type="ChEBI" id="CHEBI:49883"/>
    </cofactor>
</comment>
<evidence type="ECO:0000256" key="7">
    <source>
        <dbReference type="ARBA" id="ARBA00023004"/>
    </source>
</evidence>
<dbReference type="Gene3D" id="3.20.20.70">
    <property type="entry name" value="Aldolase class I"/>
    <property type="match status" value="1"/>
</dbReference>
<keyword evidence="8" id="KW-0411">Iron-sulfur</keyword>
<reference evidence="12" key="1">
    <citation type="journal article" date="2020" name="mSystems">
        <title>Genome- and Community-Level Interaction Insights into Carbon Utilization and Element Cycling Functions of Hydrothermarchaeota in Hydrothermal Sediment.</title>
        <authorList>
            <person name="Zhou Z."/>
            <person name="Liu Y."/>
            <person name="Xu W."/>
            <person name="Pan J."/>
            <person name="Luo Z.H."/>
            <person name="Li M."/>
        </authorList>
    </citation>
    <scope>NUCLEOTIDE SEQUENCE [LARGE SCALE GENOMIC DNA]</scope>
    <source>
        <strain evidence="12">SpSt-23</strain>
    </source>
</reference>
<dbReference type="AlphaFoldDB" id="A0A7C2BKQ9"/>
<evidence type="ECO:0000256" key="4">
    <source>
        <dbReference type="ARBA" id="ARBA00022485"/>
    </source>
</evidence>
<accession>A0A7C2BKQ9</accession>
<gene>
    <name evidence="12" type="ORF">ENP55_04160</name>
</gene>
<comment type="caution">
    <text evidence="12">The sequence shown here is derived from an EMBL/GenBank/DDBJ whole genome shotgun (WGS) entry which is preliminary data.</text>
</comment>
<dbReference type="PANTHER" id="PTHR43787:SF13">
    <property type="entry name" value="FEMO COFACTOR BIOSYNTHESIS PROTEIN NIFB"/>
    <property type="match status" value="1"/>
</dbReference>
<keyword evidence="4" id="KW-0004">4Fe-4S</keyword>